<dbReference type="GO" id="GO:0005829">
    <property type="term" value="C:cytosol"/>
    <property type="evidence" value="ECO:0007669"/>
    <property type="project" value="TreeGrafter"/>
</dbReference>
<gene>
    <name evidence="6" type="ORF">SAMN05216378_3780</name>
</gene>
<evidence type="ECO:0000256" key="3">
    <source>
        <dbReference type="ARBA" id="ARBA00023125"/>
    </source>
</evidence>
<dbReference type="GO" id="GO:0003700">
    <property type="term" value="F:DNA-binding transcription factor activity"/>
    <property type="evidence" value="ECO:0007669"/>
    <property type="project" value="InterPro"/>
</dbReference>
<dbReference type="SUPFAM" id="SSF53850">
    <property type="entry name" value="Periplasmic binding protein-like II"/>
    <property type="match status" value="1"/>
</dbReference>
<evidence type="ECO:0000313" key="6">
    <source>
        <dbReference type="EMBL" id="SFE62799.1"/>
    </source>
</evidence>
<dbReference type="AlphaFoldDB" id="A0A1I2C388"/>
<dbReference type="PRINTS" id="PR00039">
    <property type="entry name" value="HTHLYSR"/>
</dbReference>
<evidence type="ECO:0000256" key="1">
    <source>
        <dbReference type="ARBA" id="ARBA00009437"/>
    </source>
</evidence>
<keyword evidence="4" id="KW-0804">Transcription</keyword>
<dbReference type="InterPro" id="IPR000847">
    <property type="entry name" value="LysR_HTH_N"/>
</dbReference>
<accession>A0A1I2C388</accession>
<dbReference type="FunFam" id="1.10.10.10:FF:000001">
    <property type="entry name" value="LysR family transcriptional regulator"/>
    <property type="match status" value="1"/>
</dbReference>
<dbReference type="Gene3D" id="3.40.190.10">
    <property type="entry name" value="Periplasmic binding protein-like II"/>
    <property type="match status" value="2"/>
</dbReference>
<dbReference type="PROSITE" id="PS50931">
    <property type="entry name" value="HTH_LYSR"/>
    <property type="match status" value="1"/>
</dbReference>
<dbReference type="PANTHER" id="PTHR30419:SF24">
    <property type="entry name" value="HTH-TYPE TRANSCRIPTIONAL REGULATOR CZCR"/>
    <property type="match status" value="1"/>
</dbReference>
<dbReference type="InterPro" id="IPR050950">
    <property type="entry name" value="HTH-type_LysR_regulators"/>
</dbReference>
<dbReference type="Gene3D" id="1.10.10.10">
    <property type="entry name" value="Winged helix-like DNA-binding domain superfamily/Winged helix DNA-binding domain"/>
    <property type="match status" value="1"/>
</dbReference>
<keyword evidence="3 6" id="KW-0238">DNA-binding</keyword>
<evidence type="ECO:0000256" key="4">
    <source>
        <dbReference type="ARBA" id="ARBA00023163"/>
    </source>
</evidence>
<dbReference type="InterPro" id="IPR036390">
    <property type="entry name" value="WH_DNA-bd_sf"/>
</dbReference>
<dbReference type="SUPFAM" id="SSF46785">
    <property type="entry name" value="Winged helix' DNA-binding domain"/>
    <property type="match status" value="1"/>
</dbReference>
<dbReference type="Pfam" id="PF00126">
    <property type="entry name" value="HTH_1"/>
    <property type="match status" value="1"/>
</dbReference>
<feature type="domain" description="HTH lysR-type" evidence="5">
    <location>
        <begin position="1"/>
        <end position="60"/>
    </location>
</feature>
<comment type="similarity">
    <text evidence="1">Belongs to the LysR transcriptional regulatory family.</text>
</comment>
<evidence type="ECO:0000259" key="5">
    <source>
        <dbReference type="PROSITE" id="PS50931"/>
    </source>
</evidence>
<proteinExistence type="inferred from homology"/>
<dbReference type="OrthoDB" id="63123at2"/>
<dbReference type="STRING" id="1045775.SAMN05216378_3780"/>
<evidence type="ECO:0000256" key="2">
    <source>
        <dbReference type="ARBA" id="ARBA00023015"/>
    </source>
</evidence>
<keyword evidence="7" id="KW-1185">Reference proteome</keyword>
<organism evidence="6 7">
    <name type="scientific">Paenibacillus catalpae</name>
    <dbReference type="NCBI Taxonomy" id="1045775"/>
    <lineage>
        <taxon>Bacteria</taxon>
        <taxon>Bacillati</taxon>
        <taxon>Bacillota</taxon>
        <taxon>Bacilli</taxon>
        <taxon>Bacillales</taxon>
        <taxon>Paenibacillaceae</taxon>
        <taxon>Paenibacillus</taxon>
    </lineage>
</organism>
<dbReference type="CDD" id="cd05466">
    <property type="entry name" value="PBP2_LTTR_substrate"/>
    <property type="match status" value="1"/>
</dbReference>
<keyword evidence="2" id="KW-0805">Transcription regulation</keyword>
<protein>
    <submittedName>
        <fullName evidence="6">DNA-binding transcriptional regulator, LysR family</fullName>
    </submittedName>
</protein>
<dbReference type="InterPro" id="IPR005119">
    <property type="entry name" value="LysR_subst-bd"/>
</dbReference>
<sequence>MNISQLILFVKIVETGSFTKAGEQLHMSQPAVSRAISTLESELGVTLMIRERRNGVIHLTDIGARLLVIFREILNGFNKVEQEVTAEKGFEVGTVRVGVFPIVSAHFLPKILRIIGEKHPGLTFELFEGTIEEIKKWLESRIIDVGWIIPPCNELETIPFFRDELCLVHRDDHPLQSRQTIHITDLDNEPMIVCQGGFVTPIIELFKEFGTTLHAKYNGHNINTALSMIQEGLGVSIVSRTSLSLSSLPPNVRVRTIDPQPVREIHLAVPSLKESSHGVKLFIRTARELYLSEDRIQ</sequence>
<dbReference type="RefSeq" id="WP_091187810.1">
    <property type="nucleotide sequence ID" value="NZ_FOMT01000003.1"/>
</dbReference>
<dbReference type="PANTHER" id="PTHR30419">
    <property type="entry name" value="HTH-TYPE TRANSCRIPTIONAL REGULATOR YBHD"/>
    <property type="match status" value="1"/>
</dbReference>
<dbReference type="EMBL" id="FOMT01000003">
    <property type="protein sequence ID" value="SFE62799.1"/>
    <property type="molecule type" value="Genomic_DNA"/>
</dbReference>
<dbReference type="GO" id="GO:0003677">
    <property type="term" value="F:DNA binding"/>
    <property type="evidence" value="ECO:0007669"/>
    <property type="project" value="UniProtKB-KW"/>
</dbReference>
<name>A0A1I2C388_9BACL</name>
<dbReference type="InterPro" id="IPR036388">
    <property type="entry name" value="WH-like_DNA-bd_sf"/>
</dbReference>
<reference evidence="7" key="1">
    <citation type="submission" date="2016-10" db="EMBL/GenBank/DDBJ databases">
        <authorList>
            <person name="Varghese N."/>
            <person name="Submissions S."/>
        </authorList>
    </citation>
    <scope>NUCLEOTIDE SEQUENCE [LARGE SCALE GENOMIC DNA]</scope>
    <source>
        <strain evidence="7">CGMCC 1.10784</strain>
    </source>
</reference>
<evidence type="ECO:0000313" key="7">
    <source>
        <dbReference type="Proteomes" id="UP000198855"/>
    </source>
</evidence>
<dbReference type="Pfam" id="PF03466">
    <property type="entry name" value="LysR_substrate"/>
    <property type="match status" value="1"/>
</dbReference>
<dbReference type="Proteomes" id="UP000198855">
    <property type="component" value="Unassembled WGS sequence"/>
</dbReference>